<dbReference type="GO" id="GO:0009288">
    <property type="term" value="C:bacterial-type flagellum"/>
    <property type="evidence" value="ECO:0007669"/>
    <property type="project" value="UniProtKB-SubCell"/>
</dbReference>
<dbReference type="EMBL" id="WNXQ01000001">
    <property type="protein sequence ID" value="MWB76653.1"/>
    <property type="molecule type" value="Genomic_DNA"/>
</dbReference>
<evidence type="ECO:0000259" key="4">
    <source>
        <dbReference type="Pfam" id="PF00669"/>
    </source>
</evidence>
<feature type="domain" description="Flagellin C-terminal" evidence="5">
    <location>
        <begin position="406"/>
        <end position="490"/>
    </location>
</feature>
<sequence length="491" mass="50152">MSSILTNNSAMVALQTLKSVNMSMTDTQSEISTGKRVANAKDNSAVWAISKVMESDVQGFKSISESLSLGESTVAVARAASETVTDLLTKMKGKIIGAQESNVDRNKLQTDIEALSGQIESVVTAAQFNGLNLLQGSEDVDVLSSLDRANDGTVSSSSITVARQDLSYDAGTYNSSGTSLNANATASAAAVVNTAITETLTLSTAQSIGDVLRLQIGDSSVAYTATDTTLNNAASGLTAAINAAGIEGITASVTGAAITLSSTIAFEDTALNFTSTGSTTGAYAGDAAIEARAETVTFSGTAGVNEGDGYRVTIGSQDFDYVAGKDETFEDVANGLKIAVDAAGLADISTAVTTNASGQFVLQVDNNSTTLAFAVEGRSDGEATGGLAGLSDIDVTTDEGAAAALQNIETYIDTAIDSAAAFGSVQGRIQTQSSFISKLTDSLKSGIGSLVDANMEETSARLQALQVQQQLAVQAMAIANQAPQSLLSLFR</sequence>
<dbReference type="InterPro" id="IPR001029">
    <property type="entry name" value="Flagellin_N"/>
</dbReference>
<keyword evidence="6" id="KW-0969">Cilium</keyword>
<evidence type="ECO:0000313" key="7">
    <source>
        <dbReference type="Proteomes" id="UP000443843"/>
    </source>
</evidence>
<evidence type="ECO:0000313" key="6">
    <source>
        <dbReference type="EMBL" id="MWB76653.1"/>
    </source>
</evidence>
<keyword evidence="7" id="KW-1185">Reference proteome</keyword>
<dbReference type="GO" id="GO:0005576">
    <property type="term" value="C:extracellular region"/>
    <property type="evidence" value="ECO:0007669"/>
    <property type="project" value="UniProtKB-SubCell"/>
</dbReference>
<accession>A0A844W7G4</accession>
<dbReference type="PANTHER" id="PTHR42792">
    <property type="entry name" value="FLAGELLIN"/>
    <property type="match status" value="1"/>
</dbReference>
<comment type="similarity">
    <text evidence="1 3">Belongs to the bacterial flagellin family.</text>
</comment>
<evidence type="ECO:0000256" key="1">
    <source>
        <dbReference type="ARBA" id="ARBA00005709"/>
    </source>
</evidence>
<dbReference type="AlphaFoldDB" id="A0A844W7G4"/>
<reference evidence="6 7" key="1">
    <citation type="submission" date="2019-11" db="EMBL/GenBank/DDBJ databases">
        <title>Pseudooceanicola pacifica sp. nov., isolated from deep-sea sediment of the Pacific Ocean.</title>
        <authorList>
            <person name="Lyu L."/>
        </authorList>
    </citation>
    <scope>NUCLEOTIDE SEQUENCE [LARGE SCALE GENOMIC DNA]</scope>
    <source>
        <strain evidence="6 7">216_PA32_1</strain>
    </source>
</reference>
<dbReference type="Proteomes" id="UP000443843">
    <property type="component" value="Unassembled WGS sequence"/>
</dbReference>
<dbReference type="PANTHER" id="PTHR42792:SF2">
    <property type="entry name" value="FLAGELLIN"/>
    <property type="match status" value="1"/>
</dbReference>
<feature type="domain" description="Flagellin N-terminal" evidence="4">
    <location>
        <begin position="4"/>
        <end position="137"/>
    </location>
</feature>
<comment type="caution">
    <text evidence="6">The sequence shown here is derived from an EMBL/GenBank/DDBJ whole genome shotgun (WGS) entry which is preliminary data.</text>
</comment>
<gene>
    <name evidence="6" type="ORF">GLS40_01295</name>
</gene>
<comment type="function">
    <text evidence="3">Flagellin is the subunit protein which polymerizes to form the filaments of bacterial flagella.</text>
</comment>
<organism evidence="6 7">
    <name type="scientific">Pseudooceanicola pacificus</name>
    <dbReference type="NCBI Taxonomy" id="2676438"/>
    <lineage>
        <taxon>Bacteria</taxon>
        <taxon>Pseudomonadati</taxon>
        <taxon>Pseudomonadota</taxon>
        <taxon>Alphaproteobacteria</taxon>
        <taxon>Rhodobacterales</taxon>
        <taxon>Paracoccaceae</taxon>
        <taxon>Pseudooceanicola</taxon>
    </lineage>
</organism>
<dbReference type="RefSeq" id="WP_160380792.1">
    <property type="nucleotide sequence ID" value="NZ_WNXQ01000001.1"/>
</dbReference>
<comment type="subcellular location">
    <subcellularLocation>
        <location evidence="3">Secreted</location>
    </subcellularLocation>
    <subcellularLocation>
        <location evidence="3">Bacterial flagellum</location>
    </subcellularLocation>
</comment>
<dbReference type="InterPro" id="IPR001492">
    <property type="entry name" value="Flagellin"/>
</dbReference>
<keyword evidence="2 3" id="KW-0975">Bacterial flagellum</keyword>
<dbReference type="Gene3D" id="1.20.1330.10">
    <property type="entry name" value="f41 fragment of flagellin, N-terminal domain"/>
    <property type="match status" value="2"/>
</dbReference>
<name>A0A844W7G4_9RHOB</name>
<dbReference type="GO" id="GO:0005198">
    <property type="term" value="F:structural molecule activity"/>
    <property type="evidence" value="ECO:0007669"/>
    <property type="project" value="UniProtKB-UniRule"/>
</dbReference>
<proteinExistence type="inferred from homology"/>
<dbReference type="InterPro" id="IPR046358">
    <property type="entry name" value="Flagellin_C"/>
</dbReference>
<keyword evidence="6" id="KW-0966">Cell projection</keyword>
<evidence type="ECO:0000256" key="3">
    <source>
        <dbReference type="RuleBase" id="RU362073"/>
    </source>
</evidence>
<evidence type="ECO:0000259" key="5">
    <source>
        <dbReference type="Pfam" id="PF00700"/>
    </source>
</evidence>
<dbReference type="Pfam" id="PF00669">
    <property type="entry name" value="Flagellin_N"/>
    <property type="match status" value="1"/>
</dbReference>
<dbReference type="SUPFAM" id="SSF64518">
    <property type="entry name" value="Phase 1 flagellin"/>
    <property type="match status" value="1"/>
</dbReference>
<dbReference type="Pfam" id="PF00700">
    <property type="entry name" value="Flagellin_C"/>
    <property type="match status" value="1"/>
</dbReference>
<protein>
    <recommendedName>
        <fullName evidence="3">Flagellin</fullName>
    </recommendedName>
</protein>
<evidence type="ECO:0000256" key="2">
    <source>
        <dbReference type="ARBA" id="ARBA00023143"/>
    </source>
</evidence>
<keyword evidence="6" id="KW-0282">Flagellum</keyword>
<keyword evidence="3" id="KW-0964">Secreted</keyword>